<accession>A0AAV7P1U5</accession>
<dbReference type="Proteomes" id="UP001066276">
    <property type="component" value="Chromosome 8"/>
</dbReference>
<proteinExistence type="predicted"/>
<evidence type="ECO:0000313" key="3">
    <source>
        <dbReference type="Proteomes" id="UP001066276"/>
    </source>
</evidence>
<evidence type="ECO:0000259" key="1">
    <source>
        <dbReference type="Pfam" id="PF02994"/>
    </source>
</evidence>
<comment type="caution">
    <text evidence="2">The sequence shown here is derived from an EMBL/GenBank/DDBJ whole genome shotgun (WGS) entry which is preliminary data.</text>
</comment>
<organism evidence="2 3">
    <name type="scientific">Pleurodeles waltl</name>
    <name type="common">Iberian ribbed newt</name>
    <dbReference type="NCBI Taxonomy" id="8319"/>
    <lineage>
        <taxon>Eukaryota</taxon>
        <taxon>Metazoa</taxon>
        <taxon>Chordata</taxon>
        <taxon>Craniata</taxon>
        <taxon>Vertebrata</taxon>
        <taxon>Euteleostomi</taxon>
        <taxon>Amphibia</taxon>
        <taxon>Batrachia</taxon>
        <taxon>Caudata</taxon>
        <taxon>Salamandroidea</taxon>
        <taxon>Salamandridae</taxon>
        <taxon>Pleurodelinae</taxon>
        <taxon>Pleurodeles</taxon>
    </lineage>
</organism>
<dbReference type="PANTHER" id="PTHR11505">
    <property type="entry name" value="L1 TRANSPOSABLE ELEMENT-RELATED"/>
    <property type="match status" value="1"/>
</dbReference>
<dbReference type="Gene3D" id="3.30.70.1820">
    <property type="entry name" value="L1 transposable element, RRM domain"/>
    <property type="match status" value="1"/>
</dbReference>
<reference evidence="2" key="1">
    <citation type="journal article" date="2022" name="bioRxiv">
        <title>Sequencing and chromosome-scale assembly of the giantPleurodeles waltlgenome.</title>
        <authorList>
            <person name="Brown T."/>
            <person name="Elewa A."/>
            <person name="Iarovenko S."/>
            <person name="Subramanian E."/>
            <person name="Araus A.J."/>
            <person name="Petzold A."/>
            <person name="Susuki M."/>
            <person name="Suzuki K.-i.T."/>
            <person name="Hayashi T."/>
            <person name="Toyoda A."/>
            <person name="Oliveira C."/>
            <person name="Osipova E."/>
            <person name="Leigh N.D."/>
            <person name="Simon A."/>
            <person name="Yun M.H."/>
        </authorList>
    </citation>
    <scope>NUCLEOTIDE SEQUENCE</scope>
    <source>
        <strain evidence="2">20211129_DDA</strain>
        <tissue evidence="2">Liver</tissue>
    </source>
</reference>
<dbReference type="AlphaFoldDB" id="A0AAV7P1U5"/>
<feature type="domain" description="L1 transposable element RRM" evidence="1">
    <location>
        <begin position="101"/>
        <end position="198"/>
    </location>
</feature>
<sequence>MNGGADVHLPIDSVTDMLKALAMELKDGFKHLNLIRRRLVLCVKILAKKLTIWQVGQLALEEEVGDLRATVEENKEQIRGLKSGEAGVLDKLESLENNQRRNNLRFLRVPEGLEGDDLKGFVVKLINQEIRFEDAGIDIAKEIQKVHSVPAKIPPNRDRPRKILVYFLTYGLKERILTTALKKKSLSVNGAPFEFSSDLASITLNMQWELGKRIDILRRLGATAQLRFLASLRVMANNKMHNFNDCSDVDDVIKKLEQDSGVV</sequence>
<dbReference type="Pfam" id="PF02994">
    <property type="entry name" value="Transposase_22"/>
    <property type="match status" value="1"/>
</dbReference>
<evidence type="ECO:0000313" key="2">
    <source>
        <dbReference type="EMBL" id="KAJ1120814.1"/>
    </source>
</evidence>
<gene>
    <name evidence="2" type="ORF">NDU88_008963</name>
</gene>
<protein>
    <recommendedName>
        <fullName evidence="1">L1 transposable element RRM domain-containing protein</fullName>
    </recommendedName>
</protein>
<dbReference type="InterPro" id="IPR043636">
    <property type="entry name" value="L1_RRM_dom"/>
</dbReference>
<dbReference type="EMBL" id="JANPWB010000012">
    <property type="protein sequence ID" value="KAJ1120814.1"/>
    <property type="molecule type" value="Genomic_DNA"/>
</dbReference>
<keyword evidence="3" id="KW-1185">Reference proteome</keyword>
<dbReference type="InterPro" id="IPR004244">
    <property type="entry name" value="Transposase_22"/>
</dbReference>
<name>A0AAV7P1U5_PLEWA</name>